<sequence length="137" mass="15725">MEFAIRFDFKASNNEAKYEALALCMSMAQDAGALHLIAYSDSQLIVKLVKGEYKTKKESMIHYLQQIEQLKTKFKSFQLQQIPREDNAKADYLSKLESTLEDCKTQCITVQHLPEPQIPLSVQAISLDNNDWRTPLI</sequence>
<dbReference type="InterPro" id="IPR002156">
    <property type="entry name" value="RNaseH_domain"/>
</dbReference>
<evidence type="ECO:0000313" key="2">
    <source>
        <dbReference type="EMBL" id="KAL0373210.1"/>
    </source>
</evidence>
<reference evidence="2" key="2">
    <citation type="journal article" date="2024" name="Plant">
        <title>Genomic evolution and insights into agronomic trait innovations of Sesamum species.</title>
        <authorList>
            <person name="Miao H."/>
            <person name="Wang L."/>
            <person name="Qu L."/>
            <person name="Liu H."/>
            <person name="Sun Y."/>
            <person name="Le M."/>
            <person name="Wang Q."/>
            <person name="Wei S."/>
            <person name="Zheng Y."/>
            <person name="Lin W."/>
            <person name="Duan Y."/>
            <person name="Cao H."/>
            <person name="Xiong S."/>
            <person name="Wang X."/>
            <person name="Wei L."/>
            <person name="Li C."/>
            <person name="Ma Q."/>
            <person name="Ju M."/>
            <person name="Zhao R."/>
            <person name="Li G."/>
            <person name="Mu C."/>
            <person name="Tian Q."/>
            <person name="Mei H."/>
            <person name="Zhang T."/>
            <person name="Gao T."/>
            <person name="Zhang H."/>
        </authorList>
    </citation>
    <scope>NUCLEOTIDE SEQUENCE</scope>
    <source>
        <strain evidence="2">KEN8</strain>
    </source>
</reference>
<protein>
    <recommendedName>
        <fullName evidence="1">RNase H type-1 domain-containing protein</fullName>
    </recommendedName>
</protein>
<name>A0AAW2QZU5_9LAMI</name>
<dbReference type="GO" id="GO:0003676">
    <property type="term" value="F:nucleic acid binding"/>
    <property type="evidence" value="ECO:0007669"/>
    <property type="project" value="InterPro"/>
</dbReference>
<reference evidence="2" key="1">
    <citation type="submission" date="2020-06" db="EMBL/GenBank/DDBJ databases">
        <authorList>
            <person name="Li T."/>
            <person name="Hu X."/>
            <person name="Zhang T."/>
            <person name="Song X."/>
            <person name="Zhang H."/>
            <person name="Dai N."/>
            <person name="Sheng W."/>
            <person name="Hou X."/>
            <person name="Wei L."/>
        </authorList>
    </citation>
    <scope>NUCLEOTIDE SEQUENCE</scope>
    <source>
        <strain evidence="2">KEN8</strain>
        <tissue evidence="2">Leaf</tissue>
    </source>
</reference>
<organism evidence="2">
    <name type="scientific">Sesamum calycinum</name>
    <dbReference type="NCBI Taxonomy" id="2727403"/>
    <lineage>
        <taxon>Eukaryota</taxon>
        <taxon>Viridiplantae</taxon>
        <taxon>Streptophyta</taxon>
        <taxon>Embryophyta</taxon>
        <taxon>Tracheophyta</taxon>
        <taxon>Spermatophyta</taxon>
        <taxon>Magnoliopsida</taxon>
        <taxon>eudicotyledons</taxon>
        <taxon>Gunneridae</taxon>
        <taxon>Pentapetalae</taxon>
        <taxon>asterids</taxon>
        <taxon>lamiids</taxon>
        <taxon>Lamiales</taxon>
        <taxon>Pedaliaceae</taxon>
        <taxon>Sesamum</taxon>
    </lineage>
</organism>
<dbReference type="PANTHER" id="PTHR48475">
    <property type="entry name" value="RIBONUCLEASE H"/>
    <property type="match status" value="1"/>
</dbReference>
<feature type="domain" description="RNase H type-1" evidence="1">
    <location>
        <begin position="5"/>
        <end position="95"/>
    </location>
</feature>
<evidence type="ECO:0000259" key="1">
    <source>
        <dbReference type="Pfam" id="PF13456"/>
    </source>
</evidence>
<accession>A0AAW2QZU5</accession>
<comment type="caution">
    <text evidence="2">The sequence shown here is derived from an EMBL/GenBank/DDBJ whole genome shotgun (WGS) entry which is preliminary data.</text>
</comment>
<dbReference type="Gene3D" id="3.30.420.10">
    <property type="entry name" value="Ribonuclease H-like superfamily/Ribonuclease H"/>
    <property type="match status" value="1"/>
</dbReference>
<dbReference type="InterPro" id="IPR036397">
    <property type="entry name" value="RNaseH_sf"/>
</dbReference>
<proteinExistence type="predicted"/>
<dbReference type="Pfam" id="PF13456">
    <property type="entry name" value="RVT_3"/>
    <property type="match status" value="1"/>
</dbReference>
<dbReference type="CDD" id="cd09279">
    <property type="entry name" value="RNase_HI_like"/>
    <property type="match status" value="1"/>
</dbReference>
<dbReference type="EMBL" id="JACGWM010000005">
    <property type="protein sequence ID" value="KAL0373210.1"/>
    <property type="molecule type" value="Genomic_DNA"/>
</dbReference>
<dbReference type="InterPro" id="IPR012337">
    <property type="entry name" value="RNaseH-like_sf"/>
</dbReference>
<dbReference type="GO" id="GO:0004523">
    <property type="term" value="F:RNA-DNA hybrid ribonuclease activity"/>
    <property type="evidence" value="ECO:0007669"/>
    <property type="project" value="InterPro"/>
</dbReference>
<gene>
    <name evidence="2" type="ORF">Scaly_1002600</name>
</gene>
<dbReference type="AlphaFoldDB" id="A0AAW2QZU5"/>
<dbReference type="PANTHER" id="PTHR48475:SF2">
    <property type="entry name" value="RIBONUCLEASE H"/>
    <property type="match status" value="1"/>
</dbReference>
<dbReference type="SUPFAM" id="SSF53098">
    <property type="entry name" value="Ribonuclease H-like"/>
    <property type="match status" value="1"/>
</dbReference>